<dbReference type="CDD" id="cd10447">
    <property type="entry name" value="GIY-YIG_unchar_2"/>
    <property type="match status" value="1"/>
</dbReference>
<name>F3L2T4_9GAMM</name>
<comment type="caution">
    <text evidence="1">The sequence shown here is derived from an EMBL/GenBank/DDBJ whole genome shotgun (WGS) entry which is preliminary data.</text>
</comment>
<evidence type="ECO:0000313" key="2">
    <source>
        <dbReference type="Proteomes" id="UP000005615"/>
    </source>
</evidence>
<gene>
    <name evidence="1" type="ORF">IMCC3088_1858</name>
</gene>
<dbReference type="eggNOG" id="COG0322">
    <property type="taxonomic scope" value="Bacteria"/>
</dbReference>
<keyword evidence="2" id="KW-1185">Reference proteome</keyword>
<sequence>MAGRYRTIQIYLPNGDPTGIRIAELTTSIIRVIEIPRSQITQFLKSEEANQVGFYFLFGGDSKDEVYIGQSGNLGSRLSQHSKDDKRDWERALAVVSLTNNLTQTHVLYLESLSIERAKACDRYRVINGNGGQRPHTPIPLRDDCDEIHEIASLLMATLGYPIFEKLVDESNENEREIFYCTRTGANAQAVYTNEGLVVLKGSTGLLNPNGKSRADLVNARDRLIESGVLAVEGEFTRFTKDWLFSTPSGASNAVVVMPSNGWREWKTASGITLDELHRSGPANE</sequence>
<dbReference type="Pfam" id="PF14267">
    <property type="entry name" value="DUF4357"/>
    <property type="match status" value="1"/>
</dbReference>
<dbReference type="OrthoDB" id="2656488at2"/>
<dbReference type="Proteomes" id="UP000005615">
    <property type="component" value="Unassembled WGS sequence"/>
</dbReference>
<dbReference type="STRING" id="2518989.IMCC3088_1858"/>
<accession>F3L2T4</accession>
<protein>
    <submittedName>
        <fullName evidence="1">Uncharacterized protein</fullName>
    </submittedName>
</protein>
<dbReference type="RefSeq" id="WP_009576092.1">
    <property type="nucleotide sequence ID" value="NZ_AEIG01000055.1"/>
</dbReference>
<dbReference type="InterPro" id="IPR025579">
    <property type="entry name" value="DUF4357"/>
</dbReference>
<evidence type="ECO:0000313" key="1">
    <source>
        <dbReference type="EMBL" id="EGG29402.1"/>
    </source>
</evidence>
<reference evidence="1 2" key="1">
    <citation type="journal article" date="2011" name="J. Bacteriol.">
        <title>Genome sequence of strain IMCC3088, a proteorhodopsin-containing marine bacterium belonging to the OM60/NOR5 clade.</title>
        <authorList>
            <person name="Jang Y."/>
            <person name="Oh H.M."/>
            <person name="Kang I."/>
            <person name="Lee K."/>
            <person name="Yang S.J."/>
            <person name="Cho J.C."/>
        </authorList>
    </citation>
    <scope>NUCLEOTIDE SEQUENCE [LARGE SCALE GENOMIC DNA]</scope>
    <source>
        <strain evidence="1 2">IMCC3088</strain>
    </source>
</reference>
<dbReference type="AlphaFoldDB" id="F3L2T4"/>
<dbReference type="EMBL" id="AEIG01000055">
    <property type="protein sequence ID" value="EGG29402.1"/>
    <property type="molecule type" value="Genomic_DNA"/>
</dbReference>
<organism evidence="1 2">
    <name type="scientific">Aequoribacter fuscus</name>
    <dbReference type="NCBI Taxonomy" id="2518989"/>
    <lineage>
        <taxon>Bacteria</taxon>
        <taxon>Pseudomonadati</taxon>
        <taxon>Pseudomonadota</taxon>
        <taxon>Gammaproteobacteria</taxon>
        <taxon>Cellvibrionales</taxon>
        <taxon>Halieaceae</taxon>
        <taxon>Aequoribacter</taxon>
    </lineage>
</organism>
<proteinExistence type="predicted"/>